<protein>
    <submittedName>
        <fullName evidence="7">Glycoside hydrolase family 92 protein</fullName>
    </submittedName>
</protein>
<dbReference type="GO" id="GO:0030246">
    <property type="term" value="F:carbohydrate binding"/>
    <property type="evidence" value="ECO:0007669"/>
    <property type="project" value="InterPro"/>
</dbReference>
<comment type="cofactor">
    <cofactor evidence="1">
        <name>Ca(2+)</name>
        <dbReference type="ChEBI" id="CHEBI:29108"/>
    </cofactor>
</comment>
<dbReference type="Gene3D" id="3.30.2080.10">
    <property type="entry name" value="GH92 mannosidase domain"/>
    <property type="match status" value="1"/>
</dbReference>
<feature type="domain" description="Glycosyl hydrolase family 92 N-terminal" evidence="6">
    <location>
        <begin position="37"/>
        <end position="259"/>
    </location>
</feature>
<dbReference type="GO" id="GO:0005829">
    <property type="term" value="C:cytosol"/>
    <property type="evidence" value="ECO:0007669"/>
    <property type="project" value="TreeGrafter"/>
</dbReference>
<dbReference type="InterPro" id="IPR012939">
    <property type="entry name" value="Glyco_hydro_92"/>
</dbReference>
<dbReference type="NCBIfam" id="TIGR01180">
    <property type="entry name" value="aman2_put"/>
    <property type="match status" value="1"/>
</dbReference>
<reference evidence="7 8" key="1">
    <citation type="submission" date="2019-05" db="EMBL/GenBank/DDBJ databases">
        <title>Panacibacter sp. strain 17mud1-8 Genome sequencing and assembly.</title>
        <authorList>
            <person name="Chhetri G."/>
        </authorList>
    </citation>
    <scope>NUCLEOTIDE SEQUENCE [LARGE SCALE GENOMIC DNA]</scope>
    <source>
        <strain evidence="7 8">17mud1-8</strain>
    </source>
</reference>
<dbReference type="PANTHER" id="PTHR12143:SF43">
    <property type="entry name" value="PUTATIVE-RELATED"/>
    <property type="match status" value="1"/>
</dbReference>
<evidence type="ECO:0000256" key="1">
    <source>
        <dbReference type="ARBA" id="ARBA00001913"/>
    </source>
</evidence>
<dbReference type="InterPro" id="IPR050883">
    <property type="entry name" value="PNGase"/>
</dbReference>
<evidence type="ECO:0000256" key="3">
    <source>
        <dbReference type="ARBA" id="ARBA00022837"/>
    </source>
</evidence>
<comment type="caution">
    <text evidence="7">The sequence shown here is derived from an EMBL/GenBank/DDBJ whole genome shotgun (WGS) entry which is preliminary data.</text>
</comment>
<dbReference type="SUPFAM" id="SSF48208">
    <property type="entry name" value="Six-hairpin glycosidases"/>
    <property type="match status" value="1"/>
</dbReference>
<keyword evidence="4" id="KW-0732">Signal</keyword>
<dbReference type="Pfam" id="PF07971">
    <property type="entry name" value="Glyco_hydro_92"/>
    <property type="match status" value="1"/>
</dbReference>
<keyword evidence="8" id="KW-1185">Reference proteome</keyword>
<evidence type="ECO:0000313" key="8">
    <source>
        <dbReference type="Proteomes" id="UP000305848"/>
    </source>
</evidence>
<dbReference type="Pfam" id="PF17678">
    <property type="entry name" value="Glyco_hydro_92N"/>
    <property type="match status" value="1"/>
</dbReference>
<evidence type="ECO:0000313" key="7">
    <source>
        <dbReference type="EMBL" id="TKK71020.1"/>
    </source>
</evidence>
<dbReference type="Proteomes" id="UP000305848">
    <property type="component" value="Unassembled WGS sequence"/>
</dbReference>
<dbReference type="InterPro" id="IPR041371">
    <property type="entry name" value="GH92_N"/>
</dbReference>
<evidence type="ECO:0000259" key="6">
    <source>
        <dbReference type="Pfam" id="PF17678"/>
    </source>
</evidence>
<sequence>MTNKIENISGLLLAILFASCLTATEGKSQTATRYTKYVNPFIGTAPLLDPKIIGYTPPKGWRVWAGLTYPGSALPNAMVQLSPITEYHTGAGYEYEDTVIYGFTHTNKGHWNLCNIPILPVSGAGSTGGKFSSRFSHKNESASPDFYHVFLDDYKVDVNLTSTLRCGYHQYKYANNNNRQILFDLSKANNRVIDWNIEQVDKYALQGYQDVGNEKVYFYATLNTRIEQLEKQSDTKDGFALVHLGNNSKEPVELKIGLSYVSTQNAKQNLEKEIGNKSFAEVHKEGTQIWESLLSKVQVKGGTEKQKELFYSSLYRAFQWPALRSDINGEYTDVKGNVIKADFNYYAIPSLWDTYRNKLVLLSMLSPKVTLDVIKSLQDIGDKTGFIPTFFHGDHAAAFIAGAYQRGINDFDVKDVYRLLLSNANIEGGTRPYISEYIQKGYISTPAIDSPWVETKAKAAVAKTLEYAFDDYSVAQLSKVLNDTANYRILMERSKNYKHVFDPSTRFMRGKLENGDWVKNFNPQYPYYEYMYREANAWQVSFFAPHDMPGLIALYGGEKGFEAKLDSFFTVPWNPHYIARNVSSFIGQYCHGNQPDHEAPFSYYFIGKPEKSQKILDTIMERLYGIGEYGLALCGMDDAGEMSAWYVFSSTGLYPFTATDTKYIVSVPLFDEVKWQVNDKKPLIIKKTGSGRQMNAITVNNKTNNGYFIDYDLFKDGGELKVQTK</sequence>
<name>A0A4U3L7H6_9BACT</name>
<organism evidence="7 8">
    <name type="scientific">Ilyomonas limi</name>
    <dbReference type="NCBI Taxonomy" id="2575867"/>
    <lineage>
        <taxon>Bacteria</taxon>
        <taxon>Pseudomonadati</taxon>
        <taxon>Bacteroidota</taxon>
        <taxon>Chitinophagia</taxon>
        <taxon>Chitinophagales</taxon>
        <taxon>Chitinophagaceae</taxon>
        <taxon>Ilyomonas</taxon>
    </lineage>
</organism>
<evidence type="ECO:0000256" key="4">
    <source>
        <dbReference type="SAM" id="SignalP"/>
    </source>
</evidence>
<proteinExistence type="predicted"/>
<dbReference type="GO" id="GO:0000224">
    <property type="term" value="F:peptide-N4-(N-acetyl-beta-glucosaminyl)asparagine amidase activity"/>
    <property type="evidence" value="ECO:0007669"/>
    <property type="project" value="TreeGrafter"/>
</dbReference>
<dbReference type="OrthoDB" id="9804511at2"/>
<comment type="subunit">
    <text evidence="2">Monomer.</text>
</comment>
<dbReference type="PROSITE" id="PS51257">
    <property type="entry name" value="PROKAR_LIPOPROTEIN"/>
    <property type="match status" value="1"/>
</dbReference>
<dbReference type="InterPro" id="IPR008928">
    <property type="entry name" value="6-hairpin_glycosidase_sf"/>
</dbReference>
<dbReference type="Gene3D" id="1.20.1050.60">
    <property type="entry name" value="alpha-1,2-mannosidase"/>
    <property type="match status" value="1"/>
</dbReference>
<dbReference type="GO" id="GO:0005975">
    <property type="term" value="P:carbohydrate metabolic process"/>
    <property type="evidence" value="ECO:0007669"/>
    <property type="project" value="InterPro"/>
</dbReference>
<dbReference type="PANTHER" id="PTHR12143">
    <property type="entry name" value="PEPTIDE N-GLYCANASE PNGASE -RELATED"/>
    <property type="match status" value="1"/>
</dbReference>
<dbReference type="EMBL" id="SZQL01000002">
    <property type="protein sequence ID" value="TKK71020.1"/>
    <property type="molecule type" value="Genomic_DNA"/>
</dbReference>
<keyword evidence="3" id="KW-0106">Calcium</keyword>
<gene>
    <name evidence="7" type="ORF">FC093_04920</name>
</gene>
<dbReference type="Gene3D" id="1.20.1610.10">
    <property type="entry name" value="alpha-1,2-mannosidases domains"/>
    <property type="match status" value="1"/>
</dbReference>
<dbReference type="InterPro" id="IPR005887">
    <property type="entry name" value="GH92_a_mannosidase_put"/>
</dbReference>
<evidence type="ECO:0000259" key="5">
    <source>
        <dbReference type="Pfam" id="PF07971"/>
    </source>
</evidence>
<dbReference type="GO" id="GO:0006516">
    <property type="term" value="P:glycoprotein catabolic process"/>
    <property type="evidence" value="ECO:0007669"/>
    <property type="project" value="TreeGrafter"/>
</dbReference>
<keyword evidence="7" id="KW-0378">Hydrolase</keyword>
<evidence type="ECO:0000256" key="2">
    <source>
        <dbReference type="ARBA" id="ARBA00011245"/>
    </source>
</evidence>
<dbReference type="InterPro" id="IPR014718">
    <property type="entry name" value="GH-type_carb-bd"/>
</dbReference>
<feature type="signal peptide" evidence="4">
    <location>
        <begin position="1"/>
        <end position="23"/>
    </location>
</feature>
<feature type="chain" id="PRO_5020243741" evidence="4">
    <location>
        <begin position="24"/>
        <end position="725"/>
    </location>
</feature>
<dbReference type="Gene3D" id="2.70.98.10">
    <property type="match status" value="1"/>
</dbReference>
<dbReference type="RefSeq" id="WP_137260619.1">
    <property type="nucleotide sequence ID" value="NZ_SZQL01000002.1"/>
</dbReference>
<feature type="domain" description="Glycosyl hydrolase family 92" evidence="5">
    <location>
        <begin position="265"/>
        <end position="723"/>
    </location>
</feature>
<accession>A0A4U3L7H6</accession>
<dbReference type="AlphaFoldDB" id="A0A4U3L7H6"/>